<reference evidence="2 3" key="1">
    <citation type="submission" date="2024-02" db="EMBL/GenBank/DDBJ databases">
        <title>A draft genome for the cacao thread blight pathogen Marasmius crinis-equi.</title>
        <authorList>
            <person name="Cohen S.P."/>
            <person name="Baruah I.K."/>
            <person name="Amoako-Attah I."/>
            <person name="Bukari Y."/>
            <person name="Meinhardt L.W."/>
            <person name="Bailey B.A."/>
        </authorList>
    </citation>
    <scope>NUCLEOTIDE SEQUENCE [LARGE SCALE GENOMIC DNA]</scope>
    <source>
        <strain evidence="2 3">GH-76</strain>
    </source>
</reference>
<protein>
    <submittedName>
        <fullName evidence="2">Uncharacterized protein</fullName>
    </submittedName>
</protein>
<accession>A0ABR3FFR1</accession>
<evidence type="ECO:0000313" key="2">
    <source>
        <dbReference type="EMBL" id="KAL0574129.1"/>
    </source>
</evidence>
<dbReference type="Proteomes" id="UP001465976">
    <property type="component" value="Unassembled WGS sequence"/>
</dbReference>
<proteinExistence type="predicted"/>
<organism evidence="2 3">
    <name type="scientific">Marasmius crinis-equi</name>
    <dbReference type="NCBI Taxonomy" id="585013"/>
    <lineage>
        <taxon>Eukaryota</taxon>
        <taxon>Fungi</taxon>
        <taxon>Dikarya</taxon>
        <taxon>Basidiomycota</taxon>
        <taxon>Agaricomycotina</taxon>
        <taxon>Agaricomycetes</taxon>
        <taxon>Agaricomycetidae</taxon>
        <taxon>Agaricales</taxon>
        <taxon>Marasmiineae</taxon>
        <taxon>Marasmiaceae</taxon>
        <taxon>Marasmius</taxon>
    </lineage>
</organism>
<dbReference type="EMBL" id="JBAHYK010000427">
    <property type="protein sequence ID" value="KAL0574129.1"/>
    <property type="molecule type" value="Genomic_DNA"/>
</dbReference>
<evidence type="ECO:0000256" key="1">
    <source>
        <dbReference type="SAM" id="MobiDB-lite"/>
    </source>
</evidence>
<name>A0ABR3FFR1_9AGAR</name>
<feature type="compositionally biased region" description="Acidic residues" evidence="1">
    <location>
        <begin position="27"/>
        <end position="37"/>
    </location>
</feature>
<comment type="caution">
    <text evidence="2">The sequence shown here is derived from an EMBL/GenBank/DDBJ whole genome shotgun (WGS) entry which is preliminary data.</text>
</comment>
<feature type="non-terminal residue" evidence="2">
    <location>
        <position position="67"/>
    </location>
</feature>
<evidence type="ECO:0000313" key="3">
    <source>
        <dbReference type="Proteomes" id="UP001465976"/>
    </source>
</evidence>
<feature type="region of interest" description="Disordered" evidence="1">
    <location>
        <begin position="19"/>
        <end position="41"/>
    </location>
</feature>
<gene>
    <name evidence="2" type="ORF">V5O48_007818</name>
</gene>
<sequence length="67" mass="6778">MELEAESDASVVVDAELVHGEHGVTVDEPEVVQDGSDDAQNGAEVGDAAAEQVLADGETVVEIGDGT</sequence>
<keyword evidence="3" id="KW-1185">Reference proteome</keyword>